<comment type="subcellular location">
    <subcellularLocation>
        <location evidence="1">Golgi apparatus membrane</location>
        <topology evidence="1">Single-pass type II membrane protein</topology>
    </subcellularLocation>
</comment>
<gene>
    <name evidence="8" type="ORF">ESD82_09690</name>
</gene>
<evidence type="ECO:0000256" key="1">
    <source>
        <dbReference type="ARBA" id="ARBA00004323"/>
    </source>
</evidence>
<reference evidence="8 9" key="1">
    <citation type="submission" date="2019-01" db="EMBL/GenBank/DDBJ databases">
        <title>Complete Genome Sequence and Annotation of the Paracoccus pantotrophus type strain DSM 2944.</title>
        <authorList>
            <person name="Bockwoldt J.A."/>
            <person name="Zimmermann M."/>
            <person name="Tiso T."/>
            <person name="Blank L.M."/>
        </authorList>
    </citation>
    <scope>NUCLEOTIDE SEQUENCE [LARGE SCALE GENOMIC DNA]</scope>
    <source>
        <strain evidence="8 9">DSM 2944</strain>
        <plasmid evidence="9">ppan2</plasmid>
    </source>
</reference>
<evidence type="ECO:0000313" key="8">
    <source>
        <dbReference type="EMBL" id="QFG36466.1"/>
    </source>
</evidence>
<dbReference type="PANTHER" id="PTHR12137">
    <property type="entry name" value="CARBOHYDRATE SULFOTRANSFERASE"/>
    <property type="match status" value="1"/>
</dbReference>
<keyword evidence="5" id="KW-0333">Golgi apparatus</keyword>
<dbReference type="KEGG" id="ppan:ESD82_09690"/>
<dbReference type="Proteomes" id="UP000326453">
    <property type="component" value="Plasmid pPAN2"/>
</dbReference>
<protein>
    <submittedName>
        <fullName evidence="8">Sulfotransferase family protein</fullName>
    </submittedName>
</protein>
<keyword evidence="3" id="KW-0812">Transmembrane</keyword>
<geneLocation type="plasmid" evidence="9">
    <name>ppan2</name>
</geneLocation>
<accession>A0AAE6TTB0</accession>
<evidence type="ECO:0000313" key="9">
    <source>
        <dbReference type="Proteomes" id="UP000326453"/>
    </source>
</evidence>
<dbReference type="GO" id="GO:0016051">
    <property type="term" value="P:carbohydrate biosynthetic process"/>
    <property type="evidence" value="ECO:0007669"/>
    <property type="project" value="InterPro"/>
</dbReference>
<dbReference type="AlphaFoldDB" id="A0AAE6TTB0"/>
<organism evidence="8 9">
    <name type="scientific">Paracoccus pantotrophus</name>
    <name type="common">Thiosphaera pantotropha</name>
    <dbReference type="NCBI Taxonomy" id="82367"/>
    <lineage>
        <taxon>Bacteria</taxon>
        <taxon>Pseudomonadati</taxon>
        <taxon>Pseudomonadota</taxon>
        <taxon>Alphaproteobacteria</taxon>
        <taxon>Rhodobacterales</taxon>
        <taxon>Paracoccaceae</taxon>
        <taxon>Paracoccus</taxon>
    </lineage>
</organism>
<evidence type="ECO:0000256" key="5">
    <source>
        <dbReference type="ARBA" id="ARBA00023034"/>
    </source>
</evidence>
<dbReference type="EMBL" id="CP044425">
    <property type="protein sequence ID" value="QFG36466.1"/>
    <property type="molecule type" value="Genomic_DNA"/>
</dbReference>
<sequence>MIKIFNPLYVSRSWNRKRPQAPFQTATSQPASTDTPEKKEMFYYQNCNQRLGPQQMNYHFSISLKNMYFFCEVAKSGCSAVKKELWRQETMDVPVPAGFLQENHNPHVPFQHQLLIKPFQMGRTKFNEFIRDSNVIKWAVVRNPFARILSGYLDKVRRNEPQFRNIAHRVAKLRDVHVSAVAHNSVSFEEYCEALTLFEQPLDFDQHWRPQYEHICADIIPYTFFAKLETLDEDSGDIARRVGLAKLSFTAGRSHATGSNEKVQEYYTQKTADIVRKVYANDFEHFGYSLEIPR</sequence>
<dbReference type="GO" id="GO:0008146">
    <property type="term" value="F:sulfotransferase activity"/>
    <property type="evidence" value="ECO:0007669"/>
    <property type="project" value="InterPro"/>
</dbReference>
<evidence type="ECO:0000256" key="3">
    <source>
        <dbReference type="ARBA" id="ARBA00022692"/>
    </source>
</evidence>
<proteinExistence type="predicted"/>
<dbReference type="RefSeq" id="WP_147429252.1">
    <property type="nucleotide sequence ID" value="NZ_RBLI01000003.1"/>
</dbReference>
<evidence type="ECO:0000256" key="6">
    <source>
        <dbReference type="ARBA" id="ARBA00023136"/>
    </source>
</evidence>
<evidence type="ECO:0000256" key="2">
    <source>
        <dbReference type="ARBA" id="ARBA00022679"/>
    </source>
</evidence>
<name>A0AAE6TTB0_PARPN</name>
<keyword evidence="8" id="KW-0614">Plasmid</keyword>
<keyword evidence="2" id="KW-0808">Transferase</keyword>
<keyword evidence="7" id="KW-0325">Glycoprotein</keyword>
<dbReference type="GO" id="GO:0016020">
    <property type="term" value="C:membrane"/>
    <property type="evidence" value="ECO:0007669"/>
    <property type="project" value="InterPro"/>
</dbReference>
<evidence type="ECO:0000256" key="7">
    <source>
        <dbReference type="ARBA" id="ARBA00023180"/>
    </source>
</evidence>
<dbReference type="PANTHER" id="PTHR12137:SF54">
    <property type="entry name" value="CARBOHYDRATE SULFOTRANSFERASE"/>
    <property type="match status" value="1"/>
</dbReference>
<evidence type="ECO:0000256" key="4">
    <source>
        <dbReference type="ARBA" id="ARBA00022989"/>
    </source>
</evidence>
<keyword evidence="4" id="KW-1133">Transmembrane helix</keyword>
<keyword evidence="6" id="KW-0472">Membrane</keyword>
<dbReference type="InterPro" id="IPR018011">
    <property type="entry name" value="Carb_sulfotrans_8-10"/>
</dbReference>
<dbReference type="InterPro" id="IPR005331">
    <property type="entry name" value="Sulfotransferase"/>
</dbReference>
<dbReference type="Pfam" id="PF03567">
    <property type="entry name" value="Sulfotransfer_2"/>
    <property type="match status" value="1"/>
</dbReference>